<comment type="caution">
    <text evidence="2">The sequence shown here is derived from an EMBL/GenBank/DDBJ whole genome shotgun (WGS) entry which is preliminary data.</text>
</comment>
<feature type="transmembrane region" description="Helical" evidence="1">
    <location>
        <begin position="55"/>
        <end position="76"/>
    </location>
</feature>
<reference evidence="2" key="2">
    <citation type="submission" date="2021-04" db="EMBL/GenBank/DDBJ databases">
        <authorList>
            <person name="Gilroy R."/>
        </authorList>
    </citation>
    <scope>NUCLEOTIDE SEQUENCE</scope>
    <source>
        <strain evidence="2">ChiW4-1371</strain>
    </source>
</reference>
<feature type="non-terminal residue" evidence="2">
    <location>
        <position position="227"/>
    </location>
</feature>
<feature type="transmembrane region" description="Helical" evidence="1">
    <location>
        <begin position="164"/>
        <end position="183"/>
    </location>
</feature>
<evidence type="ECO:0000313" key="3">
    <source>
        <dbReference type="Proteomes" id="UP000824176"/>
    </source>
</evidence>
<proteinExistence type="predicted"/>
<keyword evidence="1" id="KW-0472">Membrane</keyword>
<keyword evidence="1" id="KW-0812">Transmembrane</keyword>
<feature type="transmembrane region" description="Helical" evidence="1">
    <location>
        <begin position="195"/>
        <end position="215"/>
    </location>
</feature>
<name>A0A9D2GTL3_9BACT</name>
<protein>
    <submittedName>
        <fullName evidence="2">Uncharacterized protein</fullName>
    </submittedName>
</protein>
<evidence type="ECO:0000313" key="2">
    <source>
        <dbReference type="EMBL" id="HIZ89773.1"/>
    </source>
</evidence>
<keyword evidence="1" id="KW-1133">Transmembrane helix</keyword>
<organism evidence="2 3">
    <name type="scientific">Candidatus Mucispirillum faecigallinarum</name>
    <dbReference type="NCBI Taxonomy" id="2838699"/>
    <lineage>
        <taxon>Bacteria</taxon>
        <taxon>Pseudomonadati</taxon>
        <taxon>Deferribacterota</taxon>
        <taxon>Deferribacteres</taxon>
        <taxon>Deferribacterales</taxon>
        <taxon>Mucispirillaceae</taxon>
        <taxon>Mucispirillum</taxon>
    </lineage>
</organism>
<sequence>MGIFKDERVLFNNNQQKDYTINSVDNNKFSNDALAINIAKRCDISQLYKIIVKDVLVFFGIALMIALLGELVLQVIDDDFEFAFISILLLVLSLVIYSVIYYKSFYLRDNLINDYVERKIEFYEIIYHRLYEKYKDKPEKYIKFREYIDTFPKRYKIYTASKQIFGYSLICIIFFGGLIMIIILDSNMRIDSEIFLIYMLSMFAAIFISFVIFIMRPLKIRNDIWYN</sequence>
<feature type="transmembrane region" description="Helical" evidence="1">
    <location>
        <begin position="82"/>
        <end position="102"/>
    </location>
</feature>
<dbReference type="AlphaFoldDB" id="A0A9D2GTL3"/>
<accession>A0A9D2GTL3</accession>
<gene>
    <name evidence="2" type="ORF">H9804_07490</name>
</gene>
<reference evidence="2" key="1">
    <citation type="journal article" date="2021" name="PeerJ">
        <title>Extensive microbial diversity within the chicken gut microbiome revealed by metagenomics and culture.</title>
        <authorList>
            <person name="Gilroy R."/>
            <person name="Ravi A."/>
            <person name="Getino M."/>
            <person name="Pursley I."/>
            <person name="Horton D.L."/>
            <person name="Alikhan N.F."/>
            <person name="Baker D."/>
            <person name="Gharbi K."/>
            <person name="Hall N."/>
            <person name="Watson M."/>
            <person name="Adriaenssens E.M."/>
            <person name="Foster-Nyarko E."/>
            <person name="Jarju S."/>
            <person name="Secka A."/>
            <person name="Antonio M."/>
            <person name="Oren A."/>
            <person name="Chaudhuri R.R."/>
            <person name="La Ragione R."/>
            <person name="Hildebrand F."/>
            <person name="Pallen M.J."/>
        </authorList>
    </citation>
    <scope>NUCLEOTIDE SEQUENCE</scope>
    <source>
        <strain evidence="2">ChiW4-1371</strain>
    </source>
</reference>
<dbReference type="EMBL" id="DXAQ01000117">
    <property type="protein sequence ID" value="HIZ89773.1"/>
    <property type="molecule type" value="Genomic_DNA"/>
</dbReference>
<evidence type="ECO:0000256" key="1">
    <source>
        <dbReference type="SAM" id="Phobius"/>
    </source>
</evidence>
<dbReference type="Proteomes" id="UP000824176">
    <property type="component" value="Unassembled WGS sequence"/>
</dbReference>